<accession>A0A517YMP0</accession>
<evidence type="ECO:0000313" key="3">
    <source>
        <dbReference type="Proteomes" id="UP000315017"/>
    </source>
</evidence>
<dbReference type="KEGG" id="aagg:ETAA8_66450"/>
<organism evidence="2 3">
    <name type="scientific">Anatilimnocola aggregata</name>
    <dbReference type="NCBI Taxonomy" id="2528021"/>
    <lineage>
        <taxon>Bacteria</taxon>
        <taxon>Pseudomonadati</taxon>
        <taxon>Planctomycetota</taxon>
        <taxon>Planctomycetia</taxon>
        <taxon>Pirellulales</taxon>
        <taxon>Pirellulaceae</taxon>
        <taxon>Anatilimnocola</taxon>
    </lineage>
</organism>
<feature type="region of interest" description="Disordered" evidence="1">
    <location>
        <begin position="39"/>
        <end position="63"/>
    </location>
</feature>
<evidence type="ECO:0000313" key="2">
    <source>
        <dbReference type="EMBL" id="QDU31487.1"/>
    </source>
</evidence>
<proteinExistence type="predicted"/>
<dbReference type="AlphaFoldDB" id="A0A517YMP0"/>
<dbReference type="Proteomes" id="UP000315017">
    <property type="component" value="Chromosome"/>
</dbReference>
<sequence>MLLCLTLLVGCQNAPGQFSLYAPFGPAVVPQPALSRANSTPYYTPPSTPFGAGSTPATASGPNDNKLSHYDPHTGILVPGNFTPPAIAARSSDAWSDSTSLAGSPPRLRSSNEEAIRVVDADTSPRGLTSAISSGFTEATNGRSSSVKFQASPPSGVVRTGSALLPPPENPISIAAVPKPAATTTTAPTVIPTTRSPASTNPIFSTPVPGFLAPPPSALPATGQPAQPTIIPAKPADGRKLSLWDDPGDGSRVMPAAHVENAEPASAAAGSWRAR</sequence>
<keyword evidence="3" id="KW-1185">Reference proteome</keyword>
<gene>
    <name evidence="2" type="ORF">ETAA8_66450</name>
</gene>
<evidence type="ECO:0000256" key="1">
    <source>
        <dbReference type="SAM" id="MobiDB-lite"/>
    </source>
</evidence>
<reference evidence="2 3" key="1">
    <citation type="submission" date="2019-02" db="EMBL/GenBank/DDBJ databases">
        <title>Deep-cultivation of Planctomycetes and their phenomic and genomic characterization uncovers novel biology.</title>
        <authorList>
            <person name="Wiegand S."/>
            <person name="Jogler M."/>
            <person name="Boedeker C."/>
            <person name="Pinto D."/>
            <person name="Vollmers J."/>
            <person name="Rivas-Marin E."/>
            <person name="Kohn T."/>
            <person name="Peeters S.H."/>
            <person name="Heuer A."/>
            <person name="Rast P."/>
            <person name="Oberbeckmann S."/>
            <person name="Bunk B."/>
            <person name="Jeske O."/>
            <person name="Meyerdierks A."/>
            <person name="Storesund J.E."/>
            <person name="Kallscheuer N."/>
            <person name="Luecker S."/>
            <person name="Lage O.M."/>
            <person name="Pohl T."/>
            <person name="Merkel B.J."/>
            <person name="Hornburger P."/>
            <person name="Mueller R.-W."/>
            <person name="Bruemmer F."/>
            <person name="Labrenz M."/>
            <person name="Spormann A.M."/>
            <person name="Op den Camp H."/>
            <person name="Overmann J."/>
            <person name="Amann R."/>
            <person name="Jetten M.S.M."/>
            <person name="Mascher T."/>
            <person name="Medema M.H."/>
            <person name="Devos D.P."/>
            <person name="Kaster A.-K."/>
            <person name="Ovreas L."/>
            <person name="Rohde M."/>
            <person name="Galperin M.Y."/>
            <person name="Jogler C."/>
        </authorList>
    </citation>
    <scope>NUCLEOTIDE SEQUENCE [LARGE SCALE GENOMIC DNA]</scope>
    <source>
        <strain evidence="2 3">ETA_A8</strain>
    </source>
</reference>
<feature type="region of interest" description="Disordered" evidence="1">
    <location>
        <begin position="230"/>
        <end position="275"/>
    </location>
</feature>
<protein>
    <submittedName>
        <fullName evidence="2">Uncharacterized protein</fullName>
    </submittedName>
</protein>
<name>A0A517YMP0_9BACT</name>
<dbReference type="EMBL" id="CP036274">
    <property type="protein sequence ID" value="QDU31487.1"/>
    <property type="molecule type" value="Genomic_DNA"/>
</dbReference>